<name>A0ABY7CYS8_9BASI</name>
<evidence type="ECO:0000313" key="4">
    <source>
        <dbReference type="Proteomes" id="UP001164743"/>
    </source>
</evidence>
<organism evidence="3 4">
    <name type="scientific">Puccinia triticina</name>
    <dbReference type="NCBI Taxonomy" id="208348"/>
    <lineage>
        <taxon>Eukaryota</taxon>
        <taxon>Fungi</taxon>
        <taxon>Dikarya</taxon>
        <taxon>Basidiomycota</taxon>
        <taxon>Pucciniomycotina</taxon>
        <taxon>Pucciniomycetes</taxon>
        <taxon>Pucciniales</taxon>
        <taxon>Pucciniaceae</taxon>
        <taxon>Puccinia</taxon>
    </lineage>
</organism>
<keyword evidence="2" id="KW-0812">Transmembrane</keyword>
<feature type="region of interest" description="Disordered" evidence="1">
    <location>
        <begin position="170"/>
        <end position="196"/>
    </location>
</feature>
<keyword evidence="2" id="KW-1133">Transmembrane helix</keyword>
<sequence>MSHAAPASPRQMPADQMIKPPQKNAVHRYQFPEHEGATPVRPRQAFSPALWLTASILLLVLGAVLATSFACPLRFPPLSSPESIEPTAPWCRTRNELVQPVLYTVKTTPAPLLVPREAQPAANLLKPFVLTILGLCIEYAPAKLASSLSALGQACISILGPAEASRVCLGESSGEGSADKDSANKSRKSGPNAEYQVAPGTTPITVPIHASLHPPPSLPRPFFSAAAPLCPARWANGLLLAPSGPPLKYTCKNNPIILE</sequence>
<keyword evidence="4" id="KW-1185">Reference proteome</keyword>
<evidence type="ECO:0000256" key="2">
    <source>
        <dbReference type="SAM" id="Phobius"/>
    </source>
</evidence>
<dbReference type="RefSeq" id="XP_053025127.1">
    <property type="nucleotide sequence ID" value="XM_053161152.1"/>
</dbReference>
<dbReference type="Proteomes" id="UP001164743">
    <property type="component" value="Chromosome 11A"/>
</dbReference>
<reference evidence="3" key="1">
    <citation type="submission" date="2022-10" db="EMBL/GenBank/DDBJ databases">
        <title>Puccinia triticina Genome sequencing and assembly.</title>
        <authorList>
            <person name="Li C."/>
        </authorList>
    </citation>
    <scope>NUCLEOTIDE SEQUENCE</scope>
    <source>
        <strain evidence="3">Pt15</strain>
    </source>
</reference>
<proteinExistence type="predicted"/>
<protein>
    <submittedName>
        <fullName evidence="3">Uncharacterized protein</fullName>
    </submittedName>
</protein>
<evidence type="ECO:0000256" key="1">
    <source>
        <dbReference type="SAM" id="MobiDB-lite"/>
    </source>
</evidence>
<gene>
    <name evidence="3" type="ORF">PtA15_11A262</name>
</gene>
<dbReference type="GeneID" id="77802047"/>
<feature type="transmembrane region" description="Helical" evidence="2">
    <location>
        <begin position="49"/>
        <end position="70"/>
    </location>
</feature>
<accession>A0ABY7CYS8</accession>
<dbReference type="EMBL" id="CP110431">
    <property type="protein sequence ID" value="WAQ89572.1"/>
    <property type="molecule type" value="Genomic_DNA"/>
</dbReference>
<keyword evidence="2" id="KW-0472">Membrane</keyword>
<evidence type="ECO:0000313" key="3">
    <source>
        <dbReference type="EMBL" id="WAQ89572.1"/>
    </source>
</evidence>